<evidence type="ECO:0000313" key="2">
    <source>
        <dbReference type="EMBL" id="AET69304.1"/>
    </source>
</evidence>
<reference evidence="2 3" key="2">
    <citation type="journal article" date="2012" name="J. Bacteriol.">
        <title>Complete genome sequences of Desulfosporosinus orientis DSM765T, Desulfosporosinus youngiae DSM17734T, Desulfosporosinus meridiei DSM13257T, and Desulfosporosinus acidiphilus DSM22704T.</title>
        <authorList>
            <person name="Pester M."/>
            <person name="Brambilla E."/>
            <person name="Alazard D."/>
            <person name="Rattei T."/>
            <person name="Weinmaier T."/>
            <person name="Han J."/>
            <person name="Lucas S."/>
            <person name="Lapidus A."/>
            <person name="Cheng J.F."/>
            <person name="Goodwin L."/>
            <person name="Pitluck S."/>
            <person name="Peters L."/>
            <person name="Ovchinnikova G."/>
            <person name="Teshima H."/>
            <person name="Detter J.C."/>
            <person name="Han C.S."/>
            <person name="Tapia R."/>
            <person name="Land M.L."/>
            <person name="Hauser L."/>
            <person name="Kyrpides N.C."/>
            <person name="Ivanova N.N."/>
            <person name="Pagani I."/>
            <person name="Huntmann M."/>
            <person name="Wei C.L."/>
            <person name="Davenport K.W."/>
            <person name="Daligault H."/>
            <person name="Chain P.S."/>
            <person name="Chen A."/>
            <person name="Mavromatis K."/>
            <person name="Markowitz V."/>
            <person name="Szeto E."/>
            <person name="Mikhailova N."/>
            <person name="Pati A."/>
            <person name="Wagner M."/>
            <person name="Woyke T."/>
            <person name="Ollivier B."/>
            <person name="Klenk H.P."/>
            <person name="Spring S."/>
            <person name="Loy A."/>
        </authorList>
    </citation>
    <scope>NUCLEOTIDE SEQUENCE [LARGE SCALE GENOMIC DNA]</scope>
    <source>
        <strain evidence="3">ATCC 19365 / DSM 765 / NCIMB 8382 / VKM B-1628</strain>
    </source>
</reference>
<dbReference type="EMBL" id="CP003108">
    <property type="protein sequence ID" value="AET69304.1"/>
    <property type="molecule type" value="Genomic_DNA"/>
</dbReference>
<reference evidence="3" key="1">
    <citation type="submission" date="2011-11" db="EMBL/GenBank/DDBJ databases">
        <title>Complete sequence of Desulfosporosinus orientis DSM 765.</title>
        <authorList>
            <person name="Lucas S."/>
            <person name="Han J."/>
            <person name="Lapidus A."/>
            <person name="Cheng J.-F."/>
            <person name="Goodwin L."/>
            <person name="Pitluck S."/>
            <person name="Peters L."/>
            <person name="Ovchinnikova G."/>
            <person name="Teshima H."/>
            <person name="Detter J.C."/>
            <person name="Han C."/>
            <person name="Tapia R."/>
            <person name="Land M."/>
            <person name="Hauser L."/>
            <person name="Kyrpides N."/>
            <person name="Ivanova N."/>
            <person name="Pagani I."/>
            <person name="Pester M."/>
            <person name="Spring S."/>
            <person name="Ollivier B."/>
            <person name="Rattei T."/>
            <person name="Klenk H.-P."/>
            <person name="Wagner M."/>
            <person name="Loy A."/>
            <person name="Woyke T."/>
        </authorList>
    </citation>
    <scope>NUCLEOTIDE SEQUENCE [LARGE SCALE GENOMIC DNA]</scope>
    <source>
        <strain evidence="3">ATCC 19365 / DSM 765 / NCIMB 8382 / VKM B-1628</strain>
    </source>
</reference>
<evidence type="ECO:0000256" key="1">
    <source>
        <dbReference type="SAM" id="Phobius"/>
    </source>
</evidence>
<dbReference type="HOGENOM" id="CLU_2878544_0_0_9"/>
<dbReference type="OrthoDB" id="1957812at2"/>
<name>G7W9G7_DESOD</name>
<organism evidence="2 3">
    <name type="scientific">Desulfosporosinus orientis (strain ATCC 19365 / DSM 765 / NCIMB 8382 / VKM B-1628 / Singapore I)</name>
    <name type="common">Desulfotomaculum orientis</name>
    <dbReference type="NCBI Taxonomy" id="768706"/>
    <lineage>
        <taxon>Bacteria</taxon>
        <taxon>Bacillati</taxon>
        <taxon>Bacillota</taxon>
        <taxon>Clostridia</taxon>
        <taxon>Eubacteriales</taxon>
        <taxon>Desulfitobacteriaceae</taxon>
        <taxon>Desulfosporosinus</taxon>
    </lineage>
</organism>
<dbReference type="KEGG" id="dor:Desor_3850"/>
<dbReference type="Proteomes" id="UP000006346">
    <property type="component" value="Chromosome"/>
</dbReference>
<protein>
    <submittedName>
        <fullName evidence="2">Uncharacterized protein</fullName>
    </submittedName>
</protein>
<evidence type="ECO:0000313" key="3">
    <source>
        <dbReference type="Proteomes" id="UP000006346"/>
    </source>
</evidence>
<proteinExistence type="predicted"/>
<dbReference type="AlphaFoldDB" id="G7W9G7"/>
<gene>
    <name evidence="2" type="ordered locus">Desor_3850</name>
</gene>
<dbReference type="eggNOG" id="ENOG5033K01">
    <property type="taxonomic scope" value="Bacteria"/>
</dbReference>
<keyword evidence="3" id="KW-1185">Reference proteome</keyword>
<sequence length="63" mass="6870">MKVVTMISSIITFLLLLSTMICGLWLKANNATDPSSFSFHMNCGIASVVFCFITIVLLAVTLQ</sequence>
<feature type="transmembrane region" description="Helical" evidence="1">
    <location>
        <begin position="39"/>
        <end position="62"/>
    </location>
</feature>
<keyword evidence="1" id="KW-0812">Transmembrane</keyword>
<dbReference type="RefSeq" id="WP_014186111.1">
    <property type="nucleotide sequence ID" value="NC_016584.1"/>
</dbReference>
<accession>G7W9G7</accession>
<keyword evidence="1" id="KW-0472">Membrane</keyword>
<dbReference type="STRING" id="768706.Desor_3850"/>
<dbReference type="PATRIC" id="fig|768706.3.peg.3896"/>
<keyword evidence="1" id="KW-1133">Transmembrane helix</keyword>